<evidence type="ECO:0000256" key="1">
    <source>
        <dbReference type="SAM" id="Phobius"/>
    </source>
</evidence>
<gene>
    <name evidence="2" type="ORF">SY84_07320</name>
</gene>
<dbReference type="PATRIC" id="fig|1309411.5.peg.1492"/>
<organism evidence="2 3">
    <name type="scientific">Deinococcus soli</name>
    <name type="common">ex Cha et al. 2016</name>
    <dbReference type="NCBI Taxonomy" id="1309411"/>
    <lineage>
        <taxon>Bacteria</taxon>
        <taxon>Thermotogati</taxon>
        <taxon>Deinococcota</taxon>
        <taxon>Deinococci</taxon>
        <taxon>Deinococcales</taxon>
        <taxon>Deinococcaceae</taxon>
        <taxon>Deinococcus</taxon>
    </lineage>
</organism>
<feature type="transmembrane region" description="Helical" evidence="1">
    <location>
        <begin position="105"/>
        <end position="125"/>
    </location>
</feature>
<evidence type="ECO:0000313" key="2">
    <source>
        <dbReference type="EMBL" id="AKH16900.1"/>
    </source>
</evidence>
<protein>
    <submittedName>
        <fullName evidence="2">Uncharacterized protein</fullName>
    </submittedName>
</protein>
<keyword evidence="1" id="KW-0472">Membrane</keyword>
<accession>A0A0F7JQT4</accession>
<feature type="transmembrane region" description="Helical" evidence="1">
    <location>
        <begin position="165"/>
        <end position="184"/>
    </location>
</feature>
<dbReference type="Pfam" id="PF22564">
    <property type="entry name" value="HAAS"/>
    <property type="match status" value="1"/>
</dbReference>
<proteinExistence type="predicted"/>
<evidence type="ECO:0000313" key="3">
    <source>
        <dbReference type="Proteomes" id="UP000034024"/>
    </source>
</evidence>
<feature type="transmembrane region" description="Helical" evidence="1">
    <location>
        <begin position="79"/>
        <end position="99"/>
    </location>
</feature>
<dbReference type="RefSeq" id="WP_046843471.1">
    <property type="nucleotide sequence ID" value="NZ_CP011389.1"/>
</dbReference>
<reference evidence="2 3" key="1">
    <citation type="submission" date="2015-01" db="EMBL/GenBank/DDBJ databases">
        <title>Deinococcus soli/N5/whole genome sequencing.</title>
        <authorList>
            <person name="Kim M.K."/>
            <person name="Srinivasan S."/>
            <person name="Lee J.-J."/>
        </authorList>
    </citation>
    <scope>NUCLEOTIDE SEQUENCE [LARGE SCALE GENOMIC DNA]</scope>
    <source>
        <strain evidence="2 3">N5</strain>
    </source>
</reference>
<dbReference type="EMBL" id="CP011389">
    <property type="protein sequence ID" value="AKH16900.1"/>
    <property type="molecule type" value="Genomic_DNA"/>
</dbReference>
<dbReference type="OrthoDB" id="73875at2"/>
<feature type="transmembrane region" description="Helical" evidence="1">
    <location>
        <begin position="137"/>
        <end position="159"/>
    </location>
</feature>
<keyword evidence="1" id="KW-0812">Transmembrane</keyword>
<sequence>MTGPLKSWLDVALSDLAPAARDRMTAEYHAHVQDATHSGLTEPEAVATLGDPTQVNRALRRTYATEKLAAQYRTPSRRLWRVLLLLYVGYTSLMILNNLEDRADLLRHLPGPLTGLTLLLALMALMKLHPTSYTWTLGARVLVLPLMTGQWITALITPGRDTLDLSFLIVLPFALVGMVWNAHCTARRVHRTLKLDGQA</sequence>
<dbReference type="KEGG" id="dch:SY84_07320"/>
<dbReference type="AlphaFoldDB" id="A0A0F7JQT4"/>
<keyword evidence="3" id="KW-1185">Reference proteome</keyword>
<keyword evidence="1" id="KW-1133">Transmembrane helix</keyword>
<name>A0A0F7JQT4_9DEIO</name>
<dbReference type="Proteomes" id="UP000034024">
    <property type="component" value="Chromosome"/>
</dbReference>